<evidence type="ECO:0000313" key="9">
    <source>
        <dbReference type="EMBL" id="MFB5682967.1"/>
    </source>
</evidence>
<feature type="transmembrane region" description="Helical" evidence="7">
    <location>
        <begin position="41"/>
        <end position="62"/>
    </location>
</feature>
<dbReference type="Gene3D" id="1.10.3730.20">
    <property type="match status" value="1"/>
</dbReference>
<keyword evidence="6 7" id="KW-0472">Membrane</keyword>
<feature type="transmembrane region" description="Helical" evidence="7">
    <location>
        <begin position="132"/>
        <end position="149"/>
    </location>
</feature>
<feature type="transmembrane region" description="Helical" evidence="7">
    <location>
        <begin position="101"/>
        <end position="120"/>
    </location>
</feature>
<gene>
    <name evidence="9" type="ORF">ACE3NQ_18790</name>
</gene>
<dbReference type="InterPro" id="IPR037185">
    <property type="entry name" value="EmrE-like"/>
</dbReference>
<feature type="transmembrane region" description="Helical" evidence="7">
    <location>
        <begin position="225"/>
        <end position="247"/>
    </location>
</feature>
<evidence type="ECO:0000256" key="4">
    <source>
        <dbReference type="ARBA" id="ARBA00022692"/>
    </source>
</evidence>
<evidence type="ECO:0000256" key="5">
    <source>
        <dbReference type="ARBA" id="ARBA00022989"/>
    </source>
</evidence>
<dbReference type="Pfam" id="PF00892">
    <property type="entry name" value="EamA"/>
    <property type="match status" value="2"/>
</dbReference>
<evidence type="ECO:0000256" key="1">
    <source>
        <dbReference type="ARBA" id="ARBA00004651"/>
    </source>
</evidence>
<keyword evidence="3" id="KW-1003">Cell membrane</keyword>
<dbReference type="Proteomes" id="UP001580407">
    <property type="component" value="Unassembled WGS sequence"/>
</dbReference>
<evidence type="ECO:0000256" key="2">
    <source>
        <dbReference type="ARBA" id="ARBA00007362"/>
    </source>
</evidence>
<evidence type="ECO:0000256" key="6">
    <source>
        <dbReference type="ARBA" id="ARBA00023136"/>
    </source>
</evidence>
<dbReference type="PANTHER" id="PTHR32322">
    <property type="entry name" value="INNER MEMBRANE TRANSPORTER"/>
    <property type="match status" value="1"/>
</dbReference>
<evidence type="ECO:0000256" key="3">
    <source>
        <dbReference type="ARBA" id="ARBA00022475"/>
    </source>
</evidence>
<keyword evidence="10" id="KW-1185">Reference proteome</keyword>
<comment type="caution">
    <text evidence="9">The sequence shown here is derived from an EMBL/GenBank/DDBJ whole genome shotgun (WGS) entry which is preliminary data.</text>
</comment>
<comment type="similarity">
    <text evidence="2">Belongs to the EamA transporter family.</text>
</comment>
<proteinExistence type="inferred from homology"/>
<sequence>MNNARSGSGAAYLAALLFASIIGFSFLFVKLTVSRADPLDVLAHRFALTFIVLTIPVLAGWMRVKVSRKDIWRLLPLGLFSPVLFFTFQTFGLLSTSSSEAGIIQATTPVFTLLLASILLKEKTTAVQKLSLLLSVAGVIFIFAMKGGTQLSTANLGGIALIMLSALCFSAYSVLARPLSQKYAPLEITYVTVTMGFVVFNILSLGKHFAAGTITAYTEPLASPVYLGAIAYLGIASTLVTTLLSSFALSRIQASKMSVFSNFSTLVSIMSGALLLKEELYYYHIVGAAAIIIGVLGTSLGGARKPSGKEEGQSSASATAD</sequence>
<protein>
    <submittedName>
        <fullName evidence="9">DMT family transporter</fullName>
    </submittedName>
</protein>
<name>A0ABV5BB87_9BACL</name>
<evidence type="ECO:0000259" key="8">
    <source>
        <dbReference type="Pfam" id="PF00892"/>
    </source>
</evidence>
<dbReference type="EMBL" id="JBHILM010000022">
    <property type="protein sequence ID" value="MFB5682967.1"/>
    <property type="molecule type" value="Genomic_DNA"/>
</dbReference>
<feature type="transmembrane region" description="Helical" evidence="7">
    <location>
        <begin position="12"/>
        <end position="29"/>
    </location>
</feature>
<feature type="transmembrane region" description="Helical" evidence="7">
    <location>
        <begin position="74"/>
        <end position="95"/>
    </location>
</feature>
<accession>A0ABV5BB87</accession>
<dbReference type="InterPro" id="IPR050638">
    <property type="entry name" value="AA-Vitamin_Transporters"/>
</dbReference>
<dbReference type="InterPro" id="IPR000620">
    <property type="entry name" value="EamA_dom"/>
</dbReference>
<reference evidence="9 10" key="1">
    <citation type="submission" date="2024-09" db="EMBL/GenBank/DDBJ databases">
        <authorList>
            <person name="Ruan L."/>
        </authorList>
    </citation>
    <scope>NUCLEOTIDE SEQUENCE [LARGE SCALE GENOMIC DNA]</scope>
    <source>
        <strain evidence="9 10">D33</strain>
    </source>
</reference>
<feature type="transmembrane region" description="Helical" evidence="7">
    <location>
        <begin position="188"/>
        <end position="205"/>
    </location>
</feature>
<feature type="domain" description="EamA" evidence="8">
    <location>
        <begin position="158"/>
        <end position="299"/>
    </location>
</feature>
<feature type="transmembrane region" description="Helical" evidence="7">
    <location>
        <begin position="259"/>
        <end position="276"/>
    </location>
</feature>
<keyword evidence="4 7" id="KW-0812">Transmembrane</keyword>
<dbReference type="SUPFAM" id="SSF103481">
    <property type="entry name" value="Multidrug resistance efflux transporter EmrE"/>
    <property type="match status" value="2"/>
</dbReference>
<feature type="domain" description="EamA" evidence="8">
    <location>
        <begin position="11"/>
        <end position="143"/>
    </location>
</feature>
<feature type="transmembrane region" description="Helical" evidence="7">
    <location>
        <begin position="282"/>
        <end position="303"/>
    </location>
</feature>
<organism evidence="9 10">
    <name type="scientific">Paenibacillus terreus</name>
    <dbReference type="NCBI Taxonomy" id="1387834"/>
    <lineage>
        <taxon>Bacteria</taxon>
        <taxon>Bacillati</taxon>
        <taxon>Bacillota</taxon>
        <taxon>Bacilli</taxon>
        <taxon>Bacillales</taxon>
        <taxon>Paenibacillaceae</taxon>
        <taxon>Paenibacillus</taxon>
    </lineage>
</organism>
<dbReference type="RefSeq" id="WP_375526714.1">
    <property type="nucleotide sequence ID" value="NZ_JBHILM010000022.1"/>
</dbReference>
<comment type="subcellular location">
    <subcellularLocation>
        <location evidence="1">Cell membrane</location>
        <topology evidence="1">Multi-pass membrane protein</topology>
    </subcellularLocation>
</comment>
<feature type="transmembrane region" description="Helical" evidence="7">
    <location>
        <begin position="155"/>
        <end position="176"/>
    </location>
</feature>
<evidence type="ECO:0000256" key="7">
    <source>
        <dbReference type="SAM" id="Phobius"/>
    </source>
</evidence>
<keyword evidence="5 7" id="KW-1133">Transmembrane helix</keyword>
<evidence type="ECO:0000313" key="10">
    <source>
        <dbReference type="Proteomes" id="UP001580407"/>
    </source>
</evidence>
<dbReference type="PANTHER" id="PTHR32322:SF18">
    <property type="entry name" value="S-ADENOSYLMETHIONINE_S-ADENOSYLHOMOCYSTEINE TRANSPORTER"/>
    <property type="match status" value="1"/>
</dbReference>